<name>A0AAV4CIX3_9GAST</name>
<reference evidence="1 2" key="1">
    <citation type="journal article" date="2021" name="Elife">
        <title>Chloroplast acquisition without the gene transfer in kleptoplastic sea slugs, Plakobranchus ocellatus.</title>
        <authorList>
            <person name="Maeda T."/>
            <person name="Takahashi S."/>
            <person name="Yoshida T."/>
            <person name="Shimamura S."/>
            <person name="Takaki Y."/>
            <person name="Nagai Y."/>
            <person name="Toyoda A."/>
            <person name="Suzuki Y."/>
            <person name="Arimoto A."/>
            <person name="Ishii H."/>
            <person name="Satoh N."/>
            <person name="Nishiyama T."/>
            <person name="Hasebe M."/>
            <person name="Maruyama T."/>
            <person name="Minagawa J."/>
            <person name="Obokata J."/>
            <person name="Shigenobu S."/>
        </authorList>
    </citation>
    <scope>NUCLEOTIDE SEQUENCE [LARGE SCALE GENOMIC DNA]</scope>
</reference>
<comment type="caution">
    <text evidence="1">The sequence shown here is derived from an EMBL/GenBank/DDBJ whole genome shotgun (WGS) entry which is preliminary data.</text>
</comment>
<proteinExistence type="predicted"/>
<sequence>MVISQDTAGPAMCAIGGAGRLFLLYFHRPPGLTTVENILNIYVFNTCATTPVTRILRYEADFVQRSRLDGESGKYHEEQCSLLIPVVVVKKKTAVITSALHTKG</sequence>
<organism evidence="1 2">
    <name type="scientific">Plakobranchus ocellatus</name>
    <dbReference type="NCBI Taxonomy" id="259542"/>
    <lineage>
        <taxon>Eukaryota</taxon>
        <taxon>Metazoa</taxon>
        <taxon>Spiralia</taxon>
        <taxon>Lophotrochozoa</taxon>
        <taxon>Mollusca</taxon>
        <taxon>Gastropoda</taxon>
        <taxon>Heterobranchia</taxon>
        <taxon>Euthyneura</taxon>
        <taxon>Panpulmonata</taxon>
        <taxon>Sacoglossa</taxon>
        <taxon>Placobranchoidea</taxon>
        <taxon>Plakobranchidae</taxon>
        <taxon>Plakobranchus</taxon>
    </lineage>
</organism>
<protein>
    <submittedName>
        <fullName evidence="1">Uncharacterized protein</fullName>
    </submittedName>
</protein>
<evidence type="ECO:0000313" key="1">
    <source>
        <dbReference type="EMBL" id="GFO31426.1"/>
    </source>
</evidence>
<dbReference type="AlphaFoldDB" id="A0AAV4CIX3"/>
<gene>
    <name evidence="1" type="ORF">PoB_005793100</name>
</gene>
<evidence type="ECO:0000313" key="2">
    <source>
        <dbReference type="Proteomes" id="UP000735302"/>
    </source>
</evidence>
<dbReference type="EMBL" id="BLXT01006392">
    <property type="protein sequence ID" value="GFO31426.1"/>
    <property type="molecule type" value="Genomic_DNA"/>
</dbReference>
<dbReference type="Proteomes" id="UP000735302">
    <property type="component" value="Unassembled WGS sequence"/>
</dbReference>
<accession>A0AAV4CIX3</accession>
<keyword evidence="2" id="KW-1185">Reference proteome</keyword>